<dbReference type="Gene3D" id="3.80.10.10">
    <property type="entry name" value="Ribonuclease Inhibitor"/>
    <property type="match status" value="1"/>
</dbReference>
<dbReference type="InterPro" id="IPR032675">
    <property type="entry name" value="LRR_dom_sf"/>
</dbReference>
<dbReference type="SUPFAM" id="SSF81383">
    <property type="entry name" value="F-box domain"/>
    <property type="match status" value="1"/>
</dbReference>
<dbReference type="InterPro" id="IPR036047">
    <property type="entry name" value="F-box-like_dom_sf"/>
</dbReference>
<protein>
    <submittedName>
        <fullName evidence="3">Leucine rich repeat domain protein</fullName>
    </submittedName>
</protein>
<feature type="region of interest" description="Disordered" evidence="1">
    <location>
        <begin position="828"/>
        <end position="870"/>
    </location>
</feature>
<dbReference type="AlphaFoldDB" id="A0A395HPG8"/>
<dbReference type="OrthoDB" id="408631at2759"/>
<evidence type="ECO:0000256" key="1">
    <source>
        <dbReference type="SAM" id="MobiDB-lite"/>
    </source>
</evidence>
<dbReference type="Pfam" id="PF12937">
    <property type="entry name" value="F-box-like"/>
    <property type="match status" value="1"/>
</dbReference>
<proteinExistence type="predicted"/>
<dbReference type="STRING" id="1450537.A0A395HPG8"/>
<feature type="domain" description="F-box" evidence="2">
    <location>
        <begin position="20"/>
        <end position="48"/>
    </location>
</feature>
<gene>
    <name evidence="3" type="ORF">BO97DRAFT_396201</name>
</gene>
<feature type="compositionally biased region" description="Polar residues" evidence="1">
    <location>
        <begin position="684"/>
        <end position="696"/>
    </location>
</feature>
<dbReference type="InterPro" id="IPR001810">
    <property type="entry name" value="F-box_dom"/>
</dbReference>
<evidence type="ECO:0000259" key="2">
    <source>
        <dbReference type="Pfam" id="PF12937"/>
    </source>
</evidence>
<dbReference type="SUPFAM" id="SSF52047">
    <property type="entry name" value="RNI-like"/>
    <property type="match status" value="1"/>
</dbReference>
<dbReference type="GeneID" id="37198363"/>
<feature type="compositionally biased region" description="Polar residues" evidence="1">
    <location>
        <begin position="776"/>
        <end position="801"/>
    </location>
</feature>
<feature type="region of interest" description="Disordered" evidence="1">
    <location>
        <begin position="448"/>
        <end position="489"/>
    </location>
</feature>
<dbReference type="RefSeq" id="XP_025548670.1">
    <property type="nucleotide sequence ID" value="XM_025694074.1"/>
</dbReference>
<keyword evidence="4" id="KW-1185">Reference proteome</keyword>
<feature type="compositionally biased region" description="Low complexity" evidence="1">
    <location>
        <begin position="838"/>
        <end position="870"/>
    </location>
</feature>
<accession>A0A395HPG8</accession>
<dbReference type="VEuPathDB" id="FungiDB:BO97DRAFT_396201"/>
<evidence type="ECO:0000313" key="4">
    <source>
        <dbReference type="Proteomes" id="UP000248961"/>
    </source>
</evidence>
<feature type="region of interest" description="Disordered" evidence="1">
    <location>
        <begin position="750"/>
        <end position="804"/>
    </location>
</feature>
<evidence type="ECO:0000313" key="3">
    <source>
        <dbReference type="EMBL" id="RAL09516.1"/>
    </source>
</evidence>
<sequence>MDTVPPSYQAATARDAWSIIAQYIPSSDLCAAALVSRRWHELFMPFLWGDPASHFGTENDAFYVAMTRFRRTLKYARLEVRMLTHTLHLPPALSEIYGGPRPEWLREILDSLPCLQSLMVSELPFFDHNAMMALKGASPAAEDEMTTSCTYNVRLLLADSEYNTTSQGIAETLLHFPELTYLDLSYTTPARDRLVLSALSQLERLQVLKLRGIGLKDNDAEFLANAISYRVRFLDLRNNHLTDMAVRSLLQACFRPTTHVTAEDGPRRSGTWGSLDGSQLMPALSLQKFLSCPMLDEQYMIALTQPLTGRSWVEDLTQVGITHLYIADNPISVEGAASLLASSRLHALDVGTVDTADSINRQHSLASSHENPGQLPGAEKLIPVLGSNATNNLTYLRAHHALCTAEAPAKEATSPDALLAELPAESADCEPLIPELDPTNEIHELPSESGPIYELPATPVSQPSSSSSRAAEHNPGPTIYEDEPLPEQRRGSIFAPEVVGAMRQLNGDELSHSELTTSPFRLPHGLSISSISSITDSVVDTMGSATLCSSPVALDDPRAQKVQELLSKRPKGLPRRNSRRCHYCPYLHPSHVSHLEQLVLTDVPSHVPANSPILASLIRFITACSNETLLATLQARSDYSLPPGQARLQAEQERARSLFALRRIVLEITPTPPHQGRAKLTPWKPTSYQTGAPKSSTGDRDLENLWSAADDDFSFFGEEECGVPDGYSGKYFPMAVLNEKVSLMPEDDDIKPSGHPEANAASSPIFLNSGWPLSPQGRSRTTSLGSTPATTSRIDSATGNPQPEVPMVDLVAELAAFRRAKKMEYEDGVRRGRRRGDTVGTTATSHLSPSTTISSFRSPSPSPSFTSLAGSSASTLSITKFVEGHWKGEMKVIRNPAPKGRSGVVDMYGNYFEKGYLYP</sequence>
<feature type="region of interest" description="Disordered" evidence="1">
    <location>
        <begin position="673"/>
        <end position="700"/>
    </location>
</feature>
<dbReference type="Proteomes" id="UP000248961">
    <property type="component" value="Unassembled WGS sequence"/>
</dbReference>
<reference evidence="3 4" key="1">
    <citation type="submission" date="2018-02" db="EMBL/GenBank/DDBJ databases">
        <title>The genomes of Aspergillus section Nigri reveals drivers in fungal speciation.</title>
        <authorList>
            <consortium name="DOE Joint Genome Institute"/>
            <person name="Vesth T.C."/>
            <person name="Nybo J."/>
            <person name="Theobald S."/>
            <person name="Brandl J."/>
            <person name="Frisvad J.C."/>
            <person name="Nielsen K.F."/>
            <person name="Lyhne E.K."/>
            <person name="Kogle M.E."/>
            <person name="Kuo A."/>
            <person name="Riley R."/>
            <person name="Clum A."/>
            <person name="Nolan M."/>
            <person name="Lipzen A."/>
            <person name="Salamov A."/>
            <person name="Henrissat B."/>
            <person name="Wiebenga A."/>
            <person name="De vries R.P."/>
            <person name="Grigoriev I.V."/>
            <person name="Mortensen U.H."/>
            <person name="Andersen M.R."/>
            <person name="Baker S.E."/>
        </authorList>
    </citation>
    <scope>NUCLEOTIDE SEQUENCE [LARGE SCALE GENOMIC DNA]</scope>
    <source>
        <strain evidence="3 4">CBS 101889</strain>
    </source>
</reference>
<name>A0A395HPG8_ASPHC</name>
<dbReference type="CDD" id="cd09917">
    <property type="entry name" value="F-box_SF"/>
    <property type="match status" value="1"/>
</dbReference>
<organism evidence="3 4">
    <name type="scientific">Aspergillus homomorphus (strain CBS 101889)</name>
    <dbReference type="NCBI Taxonomy" id="1450537"/>
    <lineage>
        <taxon>Eukaryota</taxon>
        <taxon>Fungi</taxon>
        <taxon>Dikarya</taxon>
        <taxon>Ascomycota</taxon>
        <taxon>Pezizomycotina</taxon>
        <taxon>Eurotiomycetes</taxon>
        <taxon>Eurotiomycetidae</taxon>
        <taxon>Eurotiales</taxon>
        <taxon>Aspergillaceae</taxon>
        <taxon>Aspergillus</taxon>
        <taxon>Aspergillus subgen. Circumdati</taxon>
    </lineage>
</organism>
<dbReference type="EMBL" id="KZ824303">
    <property type="protein sequence ID" value="RAL09516.1"/>
    <property type="molecule type" value="Genomic_DNA"/>
</dbReference>